<feature type="binding site" evidence="8">
    <location>
        <position position="62"/>
    </location>
    <ligand>
        <name>[4Fe-4S] cluster</name>
        <dbReference type="ChEBI" id="CHEBI:49883"/>
        <label>1</label>
    </ligand>
</feature>
<dbReference type="InterPro" id="IPR050572">
    <property type="entry name" value="Fe-S_Ferredoxin"/>
</dbReference>
<keyword evidence="2 8" id="KW-0004">4Fe-4S</keyword>
<evidence type="ECO:0000256" key="7">
    <source>
        <dbReference type="ARBA" id="ARBA00023014"/>
    </source>
</evidence>
<dbReference type="SUPFAM" id="SSF54862">
    <property type="entry name" value="4Fe-4S ferredoxins"/>
    <property type="match status" value="1"/>
</dbReference>
<evidence type="ECO:0000256" key="2">
    <source>
        <dbReference type="ARBA" id="ARBA00022485"/>
    </source>
</evidence>
<dbReference type="Gene3D" id="3.30.70.20">
    <property type="match status" value="2"/>
</dbReference>
<dbReference type="Pfam" id="PF12838">
    <property type="entry name" value="Fer4_7"/>
    <property type="match status" value="1"/>
</dbReference>
<accession>A0A944M5J4</accession>
<keyword evidence="8" id="KW-0963">Cytoplasm</keyword>
<dbReference type="PANTHER" id="PTHR43687">
    <property type="entry name" value="ADENYLYLSULFATE REDUCTASE, BETA SUBUNIT"/>
    <property type="match status" value="1"/>
</dbReference>
<dbReference type="HAMAP" id="MF_02201">
    <property type="entry name" value="NapF"/>
    <property type="match status" value="1"/>
</dbReference>
<evidence type="ECO:0000256" key="5">
    <source>
        <dbReference type="ARBA" id="ARBA00022982"/>
    </source>
</evidence>
<proteinExistence type="inferred from homology"/>
<comment type="subcellular location">
    <subcellularLocation>
        <location evidence="8">Cytoplasm</location>
    </subcellularLocation>
</comment>
<dbReference type="InterPro" id="IPR017900">
    <property type="entry name" value="4Fe4S_Fe_S_CS"/>
</dbReference>
<evidence type="ECO:0000256" key="3">
    <source>
        <dbReference type="ARBA" id="ARBA00022723"/>
    </source>
</evidence>
<dbReference type="NCBIfam" id="TIGR00402">
    <property type="entry name" value="napF"/>
    <property type="match status" value="1"/>
</dbReference>
<evidence type="ECO:0000313" key="10">
    <source>
        <dbReference type="EMBL" id="MBT2988406.1"/>
    </source>
</evidence>
<evidence type="ECO:0000313" key="11">
    <source>
        <dbReference type="Proteomes" id="UP000770889"/>
    </source>
</evidence>
<keyword evidence="7 8" id="KW-0411">Iron-sulfur</keyword>
<feature type="binding site" evidence="8">
    <location>
        <position position="159"/>
    </location>
    <ligand>
        <name>[4Fe-4S] cluster</name>
        <dbReference type="ChEBI" id="CHEBI:49883"/>
        <label>3</label>
    </ligand>
</feature>
<dbReference type="GO" id="GO:0005737">
    <property type="term" value="C:cytoplasm"/>
    <property type="evidence" value="ECO:0007669"/>
    <property type="project" value="UniProtKB-SubCell"/>
</dbReference>
<gene>
    <name evidence="8 10" type="primary">napF</name>
    <name evidence="10" type="ORF">KME65_05535</name>
</gene>
<evidence type="ECO:0000259" key="9">
    <source>
        <dbReference type="PROSITE" id="PS51379"/>
    </source>
</evidence>
<dbReference type="Pfam" id="PF13187">
    <property type="entry name" value="Fer4_9"/>
    <property type="match status" value="1"/>
</dbReference>
<comment type="caution">
    <text evidence="10">The sequence shown here is derived from an EMBL/GenBank/DDBJ whole genome shotgun (WGS) entry which is preliminary data.</text>
</comment>
<dbReference type="PROSITE" id="PS00198">
    <property type="entry name" value="4FE4S_FER_1"/>
    <property type="match status" value="2"/>
</dbReference>
<dbReference type="PROSITE" id="PS51379">
    <property type="entry name" value="4FE4S_FER_2"/>
    <property type="match status" value="3"/>
</dbReference>
<dbReference type="PANTHER" id="PTHR43687:SF6">
    <property type="entry name" value="L-ASPARTATE SEMIALDEHYDE SULFURTRANSFERASE IRON-SULFUR SUBUNIT"/>
    <property type="match status" value="1"/>
</dbReference>
<evidence type="ECO:0000256" key="6">
    <source>
        <dbReference type="ARBA" id="ARBA00023004"/>
    </source>
</evidence>
<keyword evidence="3 8" id="KW-0479">Metal-binding</keyword>
<evidence type="ECO:0000256" key="4">
    <source>
        <dbReference type="ARBA" id="ARBA00022737"/>
    </source>
</evidence>
<sequence length="196" mass="21409">MCKRLPGYLDRGEIVQASIDRYQLLRGDLSGRRREIRPPWSIGGEERFIELCNRCGECIRVCPTRIIKNGSGGYPAIDFNRDHCTFCGDCVKRCEPKALAFAEDPATPPWSLGVEIDASCLSLNGVVCRSCGDICEERAIRFQLQTGGRSQPQLDLSLCSGCGACVAVCPTHSITILPTVNDSAASSQNREEIANP</sequence>
<keyword evidence="6 8" id="KW-0408">Iron</keyword>
<feature type="binding site" evidence="8">
    <location>
        <position position="52"/>
    </location>
    <ligand>
        <name>[4Fe-4S] cluster</name>
        <dbReference type="ChEBI" id="CHEBI:49883"/>
        <label>1</label>
    </ligand>
</feature>
<name>A0A944M5J4_9GAMM</name>
<feature type="binding site" evidence="8">
    <location>
        <position position="94"/>
    </location>
    <ligand>
        <name>[4Fe-4S] cluster</name>
        <dbReference type="ChEBI" id="CHEBI:49883"/>
        <label>2</label>
    </ligand>
</feature>
<comment type="cofactor">
    <cofactor evidence="8">
        <name>[4Fe-4S] cluster</name>
        <dbReference type="ChEBI" id="CHEBI:49883"/>
    </cofactor>
</comment>
<dbReference type="GO" id="GO:0051539">
    <property type="term" value="F:4 iron, 4 sulfur cluster binding"/>
    <property type="evidence" value="ECO:0007669"/>
    <property type="project" value="UniProtKB-UniRule"/>
</dbReference>
<feature type="binding site" evidence="8">
    <location>
        <position position="90"/>
    </location>
    <ligand>
        <name>[4Fe-4S] cluster</name>
        <dbReference type="ChEBI" id="CHEBI:49883"/>
        <label>2</label>
    </ligand>
</feature>
<dbReference type="EMBL" id="JAHHGM010000004">
    <property type="protein sequence ID" value="MBT2988406.1"/>
    <property type="molecule type" value="Genomic_DNA"/>
</dbReference>
<dbReference type="AlphaFoldDB" id="A0A944M5J4"/>
<evidence type="ECO:0000256" key="8">
    <source>
        <dbReference type="HAMAP-Rule" id="MF_02201"/>
    </source>
</evidence>
<feature type="binding site" evidence="8">
    <location>
        <position position="58"/>
    </location>
    <ligand>
        <name>[4Fe-4S] cluster</name>
        <dbReference type="ChEBI" id="CHEBI:49883"/>
        <label>1</label>
    </ligand>
</feature>
<comment type="function">
    <text evidence="8">Could be involved in the maturation of NapA, the catalytic subunit of the periplasmic nitrate reductase, before its export into the periplasm.</text>
</comment>
<dbReference type="GO" id="GO:0046872">
    <property type="term" value="F:metal ion binding"/>
    <property type="evidence" value="ECO:0007669"/>
    <property type="project" value="UniProtKB-KW"/>
</dbReference>
<reference evidence="10 11" key="1">
    <citation type="submission" date="2021-05" db="EMBL/GenBank/DDBJ databases">
        <title>Genetic and Functional Diversity in Clade A Lucinid endosymbionts from the Bahamas.</title>
        <authorList>
            <person name="Giani N.M."/>
            <person name="Engel A.S."/>
            <person name="Campbell B.J."/>
        </authorList>
    </citation>
    <scope>NUCLEOTIDE SEQUENCE [LARGE SCALE GENOMIC DNA]</scope>
    <source>
        <strain evidence="10">LUC16012Gg_MoonRockCtena</strain>
    </source>
</reference>
<feature type="binding site" evidence="8">
    <location>
        <position position="165"/>
    </location>
    <ligand>
        <name>[4Fe-4S] cluster</name>
        <dbReference type="ChEBI" id="CHEBI:49883"/>
        <label>3</label>
    </ligand>
</feature>
<feature type="binding site" evidence="8">
    <location>
        <position position="84"/>
    </location>
    <ligand>
        <name>[4Fe-4S] cluster</name>
        <dbReference type="ChEBI" id="CHEBI:49883"/>
        <label>2</label>
    </ligand>
</feature>
<dbReference type="CDD" id="cd10564">
    <property type="entry name" value="NapF_like"/>
    <property type="match status" value="1"/>
</dbReference>
<feature type="binding site" evidence="8">
    <location>
        <position position="87"/>
    </location>
    <ligand>
        <name>[4Fe-4S] cluster</name>
        <dbReference type="ChEBI" id="CHEBI:49883"/>
        <label>2</label>
    </ligand>
</feature>
<comment type="subunit">
    <text evidence="8">Interacts with the cytoplasmic NapA precursor.</text>
</comment>
<feature type="binding site" evidence="8">
    <location>
        <position position="55"/>
    </location>
    <ligand>
        <name>[4Fe-4S] cluster</name>
        <dbReference type="ChEBI" id="CHEBI:49883"/>
        <label>1</label>
    </ligand>
</feature>
<protein>
    <recommendedName>
        <fullName evidence="8">Ferredoxin-type protein NapF</fullName>
    </recommendedName>
</protein>
<feature type="binding site" evidence="8">
    <location>
        <position position="162"/>
    </location>
    <ligand>
        <name>[4Fe-4S] cluster</name>
        <dbReference type="ChEBI" id="CHEBI:49883"/>
        <label>3</label>
    </ligand>
</feature>
<organism evidence="10 11">
    <name type="scientific">Candidatus Thiodiazotropha taylori</name>
    <dbReference type="NCBI Taxonomy" id="2792791"/>
    <lineage>
        <taxon>Bacteria</taxon>
        <taxon>Pseudomonadati</taxon>
        <taxon>Pseudomonadota</taxon>
        <taxon>Gammaproteobacteria</taxon>
        <taxon>Chromatiales</taxon>
        <taxon>Sedimenticolaceae</taxon>
        <taxon>Candidatus Thiodiazotropha</taxon>
    </lineage>
</organism>
<feature type="domain" description="4Fe-4S ferredoxin-type" evidence="9">
    <location>
        <begin position="75"/>
        <end position="104"/>
    </location>
</feature>
<dbReference type="InterPro" id="IPR004496">
    <property type="entry name" value="NapF"/>
</dbReference>
<evidence type="ECO:0000256" key="1">
    <source>
        <dbReference type="ARBA" id="ARBA00022448"/>
    </source>
</evidence>
<keyword evidence="4 8" id="KW-0677">Repeat</keyword>
<feature type="domain" description="4Fe-4S ferredoxin-type" evidence="9">
    <location>
        <begin position="150"/>
        <end position="179"/>
    </location>
</feature>
<dbReference type="InterPro" id="IPR017896">
    <property type="entry name" value="4Fe4S_Fe-S-bd"/>
</dbReference>
<feature type="binding site" evidence="8">
    <location>
        <position position="169"/>
    </location>
    <ligand>
        <name>[4Fe-4S] cluster</name>
        <dbReference type="ChEBI" id="CHEBI:49883"/>
        <label>3</label>
    </ligand>
</feature>
<comment type="similarity">
    <text evidence="8">Belongs to the NapF family.</text>
</comment>
<keyword evidence="5" id="KW-0249">Electron transport</keyword>
<feature type="domain" description="4Fe-4S ferredoxin-type" evidence="9">
    <location>
        <begin position="43"/>
        <end position="72"/>
    </location>
</feature>
<keyword evidence="1" id="KW-0813">Transport</keyword>
<dbReference type="Proteomes" id="UP000770889">
    <property type="component" value="Unassembled WGS sequence"/>
</dbReference>